<sequence length="67" mass="7099">MSDDASTGPEDRDRDEGLQTARTSGRSGGGDHPSQAEGEDPNDPPRRPDPDTDGHPSQAEGEDEPRS</sequence>
<gene>
    <name evidence="2" type="ORF">FVO59_05365</name>
</gene>
<evidence type="ECO:0000313" key="2">
    <source>
        <dbReference type="EMBL" id="QMU96708.1"/>
    </source>
</evidence>
<dbReference type="AlphaFoldDB" id="A0A7D8AKY1"/>
<dbReference type="RefSeq" id="WP_182256935.1">
    <property type="nucleotide sequence ID" value="NZ_CP043732.1"/>
</dbReference>
<dbReference type="EMBL" id="CP043732">
    <property type="protein sequence ID" value="QMU96708.1"/>
    <property type="molecule type" value="Genomic_DNA"/>
</dbReference>
<accession>A0A7D8AKY1</accession>
<feature type="compositionally biased region" description="Basic and acidic residues" evidence="1">
    <location>
        <begin position="43"/>
        <end position="54"/>
    </location>
</feature>
<organism evidence="2 3">
    <name type="scientific">Microbacterium esteraromaticum</name>
    <dbReference type="NCBI Taxonomy" id="57043"/>
    <lineage>
        <taxon>Bacteria</taxon>
        <taxon>Bacillati</taxon>
        <taxon>Actinomycetota</taxon>
        <taxon>Actinomycetes</taxon>
        <taxon>Micrococcales</taxon>
        <taxon>Microbacteriaceae</taxon>
        <taxon>Microbacterium</taxon>
    </lineage>
</organism>
<evidence type="ECO:0000313" key="3">
    <source>
        <dbReference type="Proteomes" id="UP000515708"/>
    </source>
</evidence>
<feature type="region of interest" description="Disordered" evidence="1">
    <location>
        <begin position="1"/>
        <end position="67"/>
    </location>
</feature>
<evidence type="ECO:0000256" key="1">
    <source>
        <dbReference type="SAM" id="MobiDB-lite"/>
    </source>
</evidence>
<protein>
    <submittedName>
        <fullName evidence="2">Uncharacterized protein</fullName>
    </submittedName>
</protein>
<reference evidence="2 3" key="1">
    <citation type="journal article" date="2020" name="Front. Microbiol.">
        <title>Design of Bacterial Strain-Specific qPCR Assays Using NGS Data and Publicly Available Resources and Its Application to Track Biocontrol Strains.</title>
        <authorList>
            <person name="Hernandez I."/>
            <person name="Sant C."/>
            <person name="Martinez R."/>
            <person name="Fernandez C."/>
        </authorList>
    </citation>
    <scope>NUCLEOTIDE SEQUENCE [LARGE SCALE GENOMIC DNA]</scope>
    <source>
        <strain evidence="2 3">B24</strain>
    </source>
</reference>
<proteinExistence type="predicted"/>
<name>A0A7D8AKY1_9MICO</name>
<dbReference type="Proteomes" id="UP000515708">
    <property type="component" value="Chromosome"/>
</dbReference>